<dbReference type="Pfam" id="PF13432">
    <property type="entry name" value="TPR_16"/>
    <property type="match status" value="1"/>
</dbReference>
<feature type="chain" id="PRO_5017473108" evidence="4">
    <location>
        <begin position="22"/>
        <end position="365"/>
    </location>
</feature>
<evidence type="ECO:0000256" key="4">
    <source>
        <dbReference type="SAM" id="SignalP"/>
    </source>
</evidence>
<dbReference type="PANTHER" id="PTHR45586">
    <property type="entry name" value="TPR REPEAT-CONTAINING PROTEIN PA4667"/>
    <property type="match status" value="1"/>
</dbReference>
<dbReference type="STRING" id="57664.SAMN05661003_101297"/>
<name>A0A1G6XJD4_9BACT</name>
<evidence type="ECO:0000313" key="6">
    <source>
        <dbReference type="Proteomes" id="UP000243205"/>
    </source>
</evidence>
<dbReference type="AlphaFoldDB" id="A0A1G6XJD4"/>
<sequence length="365" mass="41124">MRRCWWLLLLAGLLLVPVAEASSVPLAPSLQQALVQVQQQLAAGQLAAAEARLRPLLTAKPHPLVAFSRAQLALLQQQPGEALRWLEVGLRDDPDHVAAWLNRAQAHYQLEQFVAAAEAFEQSFRLQPDAPRWRYNAALCYLQAGQPRQAVRLLTGLLEARSVPAPLEWHAALARALLELQRPAAAIEPLRLLAEQAPADEQRRWRELLLQQELALNRLQPAREHLRRWLRQDFSDARWWRLQGQLQLRQNDYRGALVSLQLAHWLEPGTGHERQLMADLCLQLGLPAEAARRYRQLAEAVEAGEAGAVDADAGFCWLQAGRAAWNARLWPQAEAALRRACRYPPQLAEAESLLAQLQPLLRAMP</sequence>
<dbReference type="PANTHER" id="PTHR45586:SF14">
    <property type="entry name" value="TETRATRICOPEPTIDE TPR_2 REPEAT PROTEIN"/>
    <property type="match status" value="1"/>
</dbReference>
<keyword evidence="4" id="KW-0732">Signal</keyword>
<dbReference type="InterPro" id="IPR019734">
    <property type="entry name" value="TPR_rpt"/>
</dbReference>
<feature type="signal peptide" evidence="4">
    <location>
        <begin position="1"/>
        <end position="21"/>
    </location>
</feature>
<dbReference type="SMART" id="SM00028">
    <property type="entry name" value="TPR"/>
    <property type="match status" value="5"/>
</dbReference>
<evidence type="ECO:0000256" key="1">
    <source>
        <dbReference type="ARBA" id="ARBA00022737"/>
    </source>
</evidence>
<dbReference type="RefSeq" id="WP_143012060.1">
    <property type="nucleotide sequence ID" value="NZ_FNAQ01000001.1"/>
</dbReference>
<evidence type="ECO:0000256" key="3">
    <source>
        <dbReference type="PROSITE-ProRule" id="PRU00339"/>
    </source>
</evidence>
<dbReference type="SUPFAM" id="SSF48452">
    <property type="entry name" value="TPR-like"/>
    <property type="match status" value="1"/>
</dbReference>
<evidence type="ECO:0000313" key="5">
    <source>
        <dbReference type="EMBL" id="SDD78354.1"/>
    </source>
</evidence>
<keyword evidence="2 3" id="KW-0802">TPR repeat</keyword>
<organism evidence="5 6">
    <name type="scientific">Desulfuromonas thiophila</name>
    <dbReference type="NCBI Taxonomy" id="57664"/>
    <lineage>
        <taxon>Bacteria</taxon>
        <taxon>Pseudomonadati</taxon>
        <taxon>Thermodesulfobacteriota</taxon>
        <taxon>Desulfuromonadia</taxon>
        <taxon>Desulfuromonadales</taxon>
        <taxon>Desulfuromonadaceae</taxon>
        <taxon>Desulfuromonas</taxon>
    </lineage>
</organism>
<reference evidence="6" key="1">
    <citation type="submission" date="2016-10" db="EMBL/GenBank/DDBJ databases">
        <authorList>
            <person name="Varghese N."/>
            <person name="Submissions S."/>
        </authorList>
    </citation>
    <scope>NUCLEOTIDE SEQUENCE [LARGE SCALE GENOMIC DNA]</scope>
    <source>
        <strain evidence="6">DSM 8987</strain>
    </source>
</reference>
<dbReference type="Pfam" id="PF14559">
    <property type="entry name" value="TPR_19"/>
    <property type="match status" value="1"/>
</dbReference>
<feature type="repeat" description="TPR" evidence="3">
    <location>
        <begin position="97"/>
        <end position="130"/>
    </location>
</feature>
<dbReference type="PROSITE" id="PS50005">
    <property type="entry name" value="TPR"/>
    <property type="match status" value="1"/>
</dbReference>
<keyword evidence="6" id="KW-1185">Reference proteome</keyword>
<proteinExistence type="predicted"/>
<dbReference type="InterPro" id="IPR051012">
    <property type="entry name" value="CellSynth/LPSAsmb/PSIAsmb"/>
</dbReference>
<protein>
    <submittedName>
        <fullName evidence="5">Tetratricopeptide repeat-containing protein</fullName>
    </submittedName>
</protein>
<evidence type="ECO:0000256" key="2">
    <source>
        <dbReference type="ARBA" id="ARBA00022803"/>
    </source>
</evidence>
<dbReference type="EMBL" id="FNAQ01000001">
    <property type="protein sequence ID" value="SDD78354.1"/>
    <property type="molecule type" value="Genomic_DNA"/>
</dbReference>
<dbReference type="Gene3D" id="1.25.40.10">
    <property type="entry name" value="Tetratricopeptide repeat domain"/>
    <property type="match status" value="3"/>
</dbReference>
<dbReference type="OrthoDB" id="5419808at2"/>
<accession>A0A1G6XJD4</accession>
<dbReference type="InterPro" id="IPR011990">
    <property type="entry name" value="TPR-like_helical_dom_sf"/>
</dbReference>
<gene>
    <name evidence="5" type="ORF">SAMN05661003_101297</name>
</gene>
<dbReference type="Proteomes" id="UP000243205">
    <property type="component" value="Unassembled WGS sequence"/>
</dbReference>
<keyword evidence="1" id="KW-0677">Repeat</keyword>
<dbReference type="SUPFAM" id="SSF81901">
    <property type="entry name" value="HCP-like"/>
    <property type="match status" value="1"/>
</dbReference>